<dbReference type="InterPro" id="IPR002035">
    <property type="entry name" value="VWF_A"/>
</dbReference>
<evidence type="ECO:0000256" key="2">
    <source>
        <dbReference type="SAM" id="SignalP"/>
    </source>
</evidence>
<organism evidence="4 5">
    <name type="scientific">Ureibacillus aquaedulcis</name>
    <dbReference type="NCBI Taxonomy" id="3058421"/>
    <lineage>
        <taxon>Bacteria</taxon>
        <taxon>Bacillati</taxon>
        <taxon>Bacillota</taxon>
        <taxon>Bacilli</taxon>
        <taxon>Bacillales</taxon>
        <taxon>Caryophanaceae</taxon>
        <taxon>Ureibacillus</taxon>
    </lineage>
</organism>
<evidence type="ECO:0000259" key="3">
    <source>
        <dbReference type="PROSITE" id="PS50234"/>
    </source>
</evidence>
<dbReference type="InterPro" id="IPR036465">
    <property type="entry name" value="vWFA_dom_sf"/>
</dbReference>
<feature type="domain" description="VWFA" evidence="3">
    <location>
        <begin position="169"/>
        <end position="364"/>
    </location>
</feature>
<protein>
    <submittedName>
        <fullName evidence="4">VWA domain-containing protein</fullName>
    </submittedName>
</protein>
<dbReference type="EMBL" id="JAUHTQ010000001">
    <property type="protein sequence ID" value="MDN4492238.1"/>
    <property type="molecule type" value="Genomic_DNA"/>
</dbReference>
<accession>A0ABT8GLE8</accession>
<evidence type="ECO:0000313" key="4">
    <source>
        <dbReference type="EMBL" id="MDN4492238.1"/>
    </source>
</evidence>
<dbReference type="SUPFAM" id="SSF53300">
    <property type="entry name" value="vWA-like"/>
    <property type="match status" value="1"/>
</dbReference>
<dbReference type="SMART" id="SM00327">
    <property type="entry name" value="VWA"/>
    <property type="match status" value="1"/>
</dbReference>
<feature type="signal peptide" evidence="2">
    <location>
        <begin position="1"/>
        <end position="25"/>
    </location>
</feature>
<evidence type="ECO:0000313" key="5">
    <source>
        <dbReference type="Proteomes" id="UP001172743"/>
    </source>
</evidence>
<gene>
    <name evidence="4" type="ORF">QYB95_01680</name>
</gene>
<feature type="chain" id="PRO_5047374201" evidence="2">
    <location>
        <begin position="26"/>
        <end position="475"/>
    </location>
</feature>
<feature type="compositionally biased region" description="Acidic residues" evidence="1">
    <location>
        <begin position="54"/>
        <end position="66"/>
    </location>
</feature>
<dbReference type="Pfam" id="PF00092">
    <property type="entry name" value="VWA"/>
    <property type="match status" value="1"/>
</dbReference>
<keyword evidence="5" id="KW-1185">Reference proteome</keyword>
<reference evidence="4" key="1">
    <citation type="submission" date="2023-07" db="EMBL/GenBank/DDBJ databases">
        <title>Ureibacillus sp. isolated from freshwater well.</title>
        <authorList>
            <person name="Kirdat K."/>
            <person name="Bhatt A."/>
            <person name="Teware R."/>
            <person name="Bhavsar Y."/>
            <person name="Yadav A."/>
        </authorList>
    </citation>
    <scope>NUCLEOTIDE SEQUENCE</scope>
    <source>
        <strain evidence="4">BA0131</strain>
    </source>
</reference>
<dbReference type="PROSITE" id="PS50234">
    <property type="entry name" value="VWFA"/>
    <property type="match status" value="1"/>
</dbReference>
<dbReference type="PROSITE" id="PS51257">
    <property type="entry name" value="PROKAR_LIPOPROTEIN"/>
    <property type="match status" value="1"/>
</dbReference>
<comment type="caution">
    <text evidence="4">The sequence shown here is derived from an EMBL/GenBank/DDBJ whole genome shotgun (WGS) entry which is preliminary data.</text>
</comment>
<feature type="compositionally biased region" description="Basic and acidic residues" evidence="1">
    <location>
        <begin position="26"/>
        <end position="38"/>
    </location>
</feature>
<sequence>MQRLYGLLMILVLMLLVAACSNEKAKEATDEVDAKEQSDVSTINEQSPVSEKPEDNEANENEETNEDAIVGPPLPTTLEELEKLPSGYTEYINRLEDEGKLLTDELTKNLPDIANNPTNEELDRYYEALLSVFQQDYEGPGDLIEQLKFQAIGSPEIDDPRYQFKENLNVMVILDASGSMANSEGSVTRMDAAKNAITEFVKGLPEEANVGLRIYGHKGSGKNEDRALSCSSSELVYPLSTYNATNFEQSLSKVTPAGWTPIGLALKEAQKDLASFKGDTNTNIVYLVSDGISTCDDDPVGTAKSLYDSDITPLVNVIGFNVDQEGQKQLQEIAGATEGTYQNVTDAQGLQEQLNEASKIAEKWKQWKTSEEGWIDFYKTDNALDIFSYHTHEFGKWVDERQAIGFTLTYLLQEREKMSRESHDYLQQKNKDYHAWIEDEYDKLRDELKAMNEMNHAQAIKALEEKYLQNTSNTP</sequence>
<dbReference type="Gene3D" id="3.40.50.410">
    <property type="entry name" value="von Willebrand factor, type A domain"/>
    <property type="match status" value="1"/>
</dbReference>
<name>A0ABT8GLE8_9BACL</name>
<dbReference type="RefSeq" id="WP_301136342.1">
    <property type="nucleotide sequence ID" value="NZ_JAUHTQ010000001.1"/>
</dbReference>
<dbReference type="Proteomes" id="UP001172743">
    <property type="component" value="Unassembled WGS sequence"/>
</dbReference>
<evidence type="ECO:0000256" key="1">
    <source>
        <dbReference type="SAM" id="MobiDB-lite"/>
    </source>
</evidence>
<keyword evidence="2" id="KW-0732">Signal</keyword>
<proteinExistence type="predicted"/>
<feature type="compositionally biased region" description="Polar residues" evidence="1">
    <location>
        <begin position="39"/>
        <end position="49"/>
    </location>
</feature>
<feature type="region of interest" description="Disordered" evidence="1">
    <location>
        <begin position="26"/>
        <end position="73"/>
    </location>
</feature>